<dbReference type="AlphaFoldDB" id="A0A6G4XK51"/>
<evidence type="ECO:0000313" key="2">
    <source>
        <dbReference type="Proteomes" id="UP000481109"/>
    </source>
</evidence>
<comment type="caution">
    <text evidence="1">The sequence shown here is derived from an EMBL/GenBank/DDBJ whole genome shotgun (WGS) entry which is preliminary data.</text>
</comment>
<dbReference type="EMBL" id="JAAKZW010000058">
    <property type="protein sequence ID" value="NGO77210.1"/>
    <property type="molecule type" value="Genomic_DNA"/>
</dbReference>
<dbReference type="RefSeq" id="WP_165332679.1">
    <property type="nucleotide sequence ID" value="NZ_JAAKZW010000058.1"/>
</dbReference>
<keyword evidence="2" id="KW-1185">Reference proteome</keyword>
<gene>
    <name evidence="1" type="ORF">G6045_16305</name>
</gene>
<proteinExistence type="predicted"/>
<keyword evidence="1" id="KW-0238">DNA-binding</keyword>
<accession>A0A6G4XK51</accession>
<evidence type="ECO:0000313" key="1">
    <source>
        <dbReference type="EMBL" id="NGO77210.1"/>
    </source>
</evidence>
<dbReference type="GO" id="GO:0003677">
    <property type="term" value="F:DNA binding"/>
    <property type="evidence" value="ECO:0007669"/>
    <property type="project" value="UniProtKB-KW"/>
</dbReference>
<protein>
    <submittedName>
        <fullName evidence="1">DNA-binding protein</fullName>
    </submittedName>
</protein>
<name>A0A6G4XK51_9ACTN</name>
<dbReference type="Proteomes" id="UP000481109">
    <property type="component" value="Unassembled WGS sequence"/>
</dbReference>
<reference evidence="1 2" key="1">
    <citation type="submission" date="2020-02" db="EMBL/GenBank/DDBJ databases">
        <title>Whole-genome analyses of novel actinobacteria.</title>
        <authorList>
            <person name="Sahin N."/>
            <person name="Tokatli A."/>
        </authorList>
    </citation>
    <scope>NUCLEOTIDE SEQUENCE [LARGE SCALE GENOMIC DNA]</scope>
    <source>
        <strain evidence="1 2">YC504</strain>
    </source>
</reference>
<organism evidence="1 2">
    <name type="scientific">Streptomyces mesophilus</name>
    <dbReference type="NCBI Taxonomy" id="1775132"/>
    <lineage>
        <taxon>Bacteria</taxon>
        <taxon>Bacillati</taxon>
        <taxon>Actinomycetota</taxon>
        <taxon>Actinomycetes</taxon>
        <taxon>Kitasatosporales</taxon>
        <taxon>Streptomycetaceae</taxon>
        <taxon>Streptomyces</taxon>
    </lineage>
</organism>
<sequence>MDPVRAEALARGQRKQREHYGEPLGVTFGRIMKVLELNQTRLAAVLGQSQAMLSQLISGFRVLMQNPSVQQRAHLLGELADEVAAGRVSREDAIGRLEEIRAVNVAGFIPPPRGANVPGDPTLKRAVRDIQGLLRSLASGPDLLNAVALLEGEHPEIAEVLRVYGTGRTRDALAHFTRHQ</sequence>